<accession>A0A7C4E1K0</accession>
<name>A0A7C4E1K0_CALS0</name>
<evidence type="ECO:0000256" key="6">
    <source>
        <dbReference type="ARBA" id="ARBA00023136"/>
    </source>
</evidence>
<feature type="transmembrane region" description="Helical" evidence="7">
    <location>
        <begin position="338"/>
        <end position="362"/>
    </location>
</feature>
<comment type="subcellular location">
    <subcellularLocation>
        <location evidence="1">Cell membrane</location>
        <topology evidence="1">Multi-pass membrane protein</topology>
    </subcellularLocation>
</comment>
<proteinExistence type="predicted"/>
<dbReference type="Gene3D" id="1.20.1250.20">
    <property type="entry name" value="MFS general substrate transporter like domains"/>
    <property type="match status" value="2"/>
</dbReference>
<feature type="transmembrane region" description="Helical" evidence="7">
    <location>
        <begin position="110"/>
        <end position="133"/>
    </location>
</feature>
<evidence type="ECO:0000256" key="1">
    <source>
        <dbReference type="ARBA" id="ARBA00004651"/>
    </source>
</evidence>
<dbReference type="GO" id="GO:0005886">
    <property type="term" value="C:plasma membrane"/>
    <property type="evidence" value="ECO:0007669"/>
    <property type="project" value="UniProtKB-SubCell"/>
</dbReference>
<feature type="transmembrane region" description="Helical" evidence="7">
    <location>
        <begin position="21"/>
        <end position="47"/>
    </location>
</feature>
<keyword evidence="2" id="KW-0813">Transport</keyword>
<dbReference type="GO" id="GO:0022857">
    <property type="term" value="F:transmembrane transporter activity"/>
    <property type="evidence" value="ECO:0007669"/>
    <property type="project" value="InterPro"/>
</dbReference>
<dbReference type="PANTHER" id="PTHR23517">
    <property type="entry name" value="RESISTANCE PROTEIN MDTM, PUTATIVE-RELATED-RELATED"/>
    <property type="match status" value="1"/>
</dbReference>
<dbReference type="PANTHER" id="PTHR23517:SF2">
    <property type="entry name" value="MULTIDRUG RESISTANCE PROTEIN MDTH"/>
    <property type="match status" value="1"/>
</dbReference>
<feature type="transmembrane region" description="Helical" evidence="7">
    <location>
        <begin position="249"/>
        <end position="268"/>
    </location>
</feature>
<feature type="transmembrane region" description="Helical" evidence="7">
    <location>
        <begin position="145"/>
        <end position="171"/>
    </location>
</feature>
<evidence type="ECO:0000256" key="2">
    <source>
        <dbReference type="ARBA" id="ARBA00022448"/>
    </source>
</evidence>
<protein>
    <submittedName>
        <fullName evidence="9">MFS transporter</fullName>
    </submittedName>
</protein>
<dbReference type="InterPro" id="IPR011701">
    <property type="entry name" value="MFS"/>
</dbReference>
<dbReference type="EMBL" id="DTAD01000032">
    <property type="protein sequence ID" value="HGN90082.1"/>
    <property type="molecule type" value="Genomic_DNA"/>
</dbReference>
<sequence length="402" mass="42516">MERPLQLLSGREQQLVNRDKPLLWTAIFSSMFSAQMILPVIGLYAAVELGADALTVGTIYGTSALTAFVLRIPAAMLSHRIGTRRIMVFGMAASSAGSVLYGFAAEPLQMIVGSLLRGLGSAFFFPAALTSLYEEAGNGEGDPKSLGYMLTGPALGMALGPVFGAASLSLLGYRPTFYTAAAISLVGLATISATKIHMPNERAPSFKSLLEKRFTSLLASRFLVNYVTGTIAAFLPLMAKLLLGYDEPVVLLLFTTAAFTNLFSRVFMGTAAKKLGAQNYVALGSLTVSLSSLMFALGHDFSVWLGALVYGLGMGIFVLGSVYMTGLLVPPAMRTMGFALITLMIDMGNSVGNFVSGVLLSLGGFAEVFAVAAVVGAAGLFVDLISRRWPLPYEKRSQSSAE</sequence>
<dbReference type="SUPFAM" id="SSF103473">
    <property type="entry name" value="MFS general substrate transporter"/>
    <property type="match status" value="1"/>
</dbReference>
<evidence type="ECO:0000256" key="3">
    <source>
        <dbReference type="ARBA" id="ARBA00022475"/>
    </source>
</evidence>
<feature type="transmembrane region" description="Helical" evidence="7">
    <location>
        <begin position="217"/>
        <end position="237"/>
    </location>
</feature>
<dbReference type="InterPro" id="IPR050171">
    <property type="entry name" value="MFS_Transporters"/>
</dbReference>
<feature type="transmembrane region" description="Helical" evidence="7">
    <location>
        <begin position="368"/>
        <end position="386"/>
    </location>
</feature>
<evidence type="ECO:0000256" key="4">
    <source>
        <dbReference type="ARBA" id="ARBA00022692"/>
    </source>
</evidence>
<keyword evidence="3" id="KW-1003">Cell membrane</keyword>
<dbReference type="AlphaFoldDB" id="A0A7C4E1K0"/>
<feature type="transmembrane region" description="Helical" evidence="7">
    <location>
        <begin position="53"/>
        <end position="74"/>
    </location>
</feature>
<reference evidence="9" key="1">
    <citation type="journal article" date="2020" name="mSystems">
        <title>Genome- and Community-Level Interaction Insights into Carbon Utilization and Element Cycling Functions of Hydrothermarchaeota in Hydrothermal Sediment.</title>
        <authorList>
            <person name="Zhou Z."/>
            <person name="Liu Y."/>
            <person name="Xu W."/>
            <person name="Pan J."/>
            <person name="Luo Z.H."/>
            <person name="Li M."/>
        </authorList>
    </citation>
    <scope>NUCLEOTIDE SEQUENCE [LARGE SCALE GENOMIC DNA]</scope>
    <source>
        <strain evidence="9">SpSt-613</strain>
    </source>
</reference>
<dbReference type="InterPro" id="IPR036259">
    <property type="entry name" value="MFS_trans_sf"/>
</dbReference>
<dbReference type="CDD" id="cd17325">
    <property type="entry name" value="MFS_MdtG_SLC18_like"/>
    <property type="match status" value="1"/>
</dbReference>
<dbReference type="InterPro" id="IPR020846">
    <property type="entry name" value="MFS_dom"/>
</dbReference>
<feature type="transmembrane region" description="Helical" evidence="7">
    <location>
        <begin position="280"/>
        <end position="297"/>
    </location>
</feature>
<keyword evidence="4 7" id="KW-0812">Transmembrane</keyword>
<feature type="domain" description="Major facilitator superfamily (MFS) profile" evidence="8">
    <location>
        <begin position="19"/>
        <end position="388"/>
    </location>
</feature>
<feature type="transmembrane region" description="Helical" evidence="7">
    <location>
        <begin position="177"/>
        <end position="196"/>
    </location>
</feature>
<dbReference type="Pfam" id="PF07690">
    <property type="entry name" value="MFS_1"/>
    <property type="match status" value="1"/>
</dbReference>
<feature type="transmembrane region" description="Helical" evidence="7">
    <location>
        <begin position="303"/>
        <end position="326"/>
    </location>
</feature>
<keyword evidence="6 7" id="KW-0472">Membrane</keyword>
<dbReference type="PROSITE" id="PS50850">
    <property type="entry name" value="MFS"/>
    <property type="match status" value="1"/>
</dbReference>
<comment type="caution">
    <text evidence="9">The sequence shown here is derived from an EMBL/GenBank/DDBJ whole genome shotgun (WGS) entry which is preliminary data.</text>
</comment>
<evidence type="ECO:0000256" key="5">
    <source>
        <dbReference type="ARBA" id="ARBA00022989"/>
    </source>
</evidence>
<evidence type="ECO:0000313" key="9">
    <source>
        <dbReference type="EMBL" id="HGN90082.1"/>
    </source>
</evidence>
<gene>
    <name evidence="9" type="ORF">ENT82_03005</name>
</gene>
<keyword evidence="5 7" id="KW-1133">Transmembrane helix</keyword>
<evidence type="ECO:0000259" key="8">
    <source>
        <dbReference type="PROSITE" id="PS50850"/>
    </source>
</evidence>
<feature type="transmembrane region" description="Helical" evidence="7">
    <location>
        <begin position="86"/>
        <end position="104"/>
    </location>
</feature>
<evidence type="ECO:0000256" key="7">
    <source>
        <dbReference type="SAM" id="Phobius"/>
    </source>
</evidence>
<organism evidence="9">
    <name type="scientific">Caldiarchaeum subterraneum</name>
    <dbReference type="NCBI Taxonomy" id="311458"/>
    <lineage>
        <taxon>Archaea</taxon>
        <taxon>Nitrososphaerota</taxon>
        <taxon>Candidatus Caldarchaeales</taxon>
        <taxon>Candidatus Caldarchaeaceae</taxon>
        <taxon>Candidatus Caldarchaeum</taxon>
    </lineage>
</organism>